<dbReference type="Proteomes" id="UP000805193">
    <property type="component" value="Unassembled WGS sequence"/>
</dbReference>
<sequence length="412" mass="47579">MQAPCSESRSAIRALPQTISEDIVGALQRCRPVDYALLYHVLGHLLRFVFLSRRLSPTEDIAYRMLSQLRHYGDKITALHLPLTEAQYDAFVTTLSSLRRLRNLVLHVNELAEFVAEAITRHCPDLIHLCLYRIRHENCLHGTLTDNHTYATQVAFHVVRSVLERLELRVFRIPYLARAVLSLPATTGLQLRELTIYEELLDTPDGLPRVVTMCPNLRRLCLVLVNGIQIEPLVRLVFLEDLTVIVNGDFAVEFSDLIQQLLRCVGWRLRLLRFNARALDLTSIVRFCPTLHELHVEKLLQIVNHERRETRSVEQRQALRISLINPISLDPHQLCGLLQDYGKLTRKFTIIIWIRDFSLDFSELVQQLLRCVGWKLKQQRLNALDFARIVRKGYKREFLALGHISAAQALVT</sequence>
<organism evidence="1 2">
    <name type="scientific">Ixodes persulcatus</name>
    <name type="common">Taiga tick</name>
    <dbReference type="NCBI Taxonomy" id="34615"/>
    <lineage>
        <taxon>Eukaryota</taxon>
        <taxon>Metazoa</taxon>
        <taxon>Ecdysozoa</taxon>
        <taxon>Arthropoda</taxon>
        <taxon>Chelicerata</taxon>
        <taxon>Arachnida</taxon>
        <taxon>Acari</taxon>
        <taxon>Parasitiformes</taxon>
        <taxon>Ixodida</taxon>
        <taxon>Ixodoidea</taxon>
        <taxon>Ixodidae</taxon>
        <taxon>Ixodinae</taxon>
        <taxon>Ixodes</taxon>
    </lineage>
</organism>
<dbReference type="EMBL" id="JABSTQ010011472">
    <property type="protein sequence ID" value="KAG0410932.1"/>
    <property type="molecule type" value="Genomic_DNA"/>
</dbReference>
<evidence type="ECO:0000313" key="2">
    <source>
        <dbReference type="Proteomes" id="UP000805193"/>
    </source>
</evidence>
<comment type="caution">
    <text evidence="1">The sequence shown here is derived from an EMBL/GenBank/DDBJ whole genome shotgun (WGS) entry which is preliminary data.</text>
</comment>
<keyword evidence="2" id="KW-1185">Reference proteome</keyword>
<reference evidence="1 2" key="1">
    <citation type="journal article" date="2020" name="Cell">
        <title>Large-Scale Comparative Analyses of Tick Genomes Elucidate Their Genetic Diversity and Vector Capacities.</title>
        <authorList>
            <consortium name="Tick Genome and Microbiome Consortium (TIGMIC)"/>
            <person name="Jia N."/>
            <person name="Wang J."/>
            <person name="Shi W."/>
            <person name="Du L."/>
            <person name="Sun Y."/>
            <person name="Zhan W."/>
            <person name="Jiang J.F."/>
            <person name="Wang Q."/>
            <person name="Zhang B."/>
            <person name="Ji P."/>
            <person name="Bell-Sakyi L."/>
            <person name="Cui X.M."/>
            <person name="Yuan T.T."/>
            <person name="Jiang B.G."/>
            <person name="Yang W.F."/>
            <person name="Lam T.T."/>
            <person name="Chang Q.C."/>
            <person name="Ding S.J."/>
            <person name="Wang X.J."/>
            <person name="Zhu J.G."/>
            <person name="Ruan X.D."/>
            <person name="Zhao L."/>
            <person name="Wei J.T."/>
            <person name="Ye R.Z."/>
            <person name="Que T.C."/>
            <person name="Du C.H."/>
            <person name="Zhou Y.H."/>
            <person name="Cheng J.X."/>
            <person name="Dai P.F."/>
            <person name="Guo W.B."/>
            <person name="Han X.H."/>
            <person name="Huang E.J."/>
            <person name="Li L.F."/>
            <person name="Wei W."/>
            <person name="Gao Y.C."/>
            <person name="Liu J.Z."/>
            <person name="Shao H.Z."/>
            <person name="Wang X."/>
            <person name="Wang C.C."/>
            <person name="Yang T.C."/>
            <person name="Huo Q.B."/>
            <person name="Li W."/>
            <person name="Chen H.Y."/>
            <person name="Chen S.E."/>
            <person name="Zhou L.G."/>
            <person name="Ni X.B."/>
            <person name="Tian J.H."/>
            <person name="Sheng Y."/>
            <person name="Liu T."/>
            <person name="Pan Y.S."/>
            <person name="Xia L.Y."/>
            <person name="Li J."/>
            <person name="Zhao F."/>
            <person name="Cao W.C."/>
        </authorList>
    </citation>
    <scope>NUCLEOTIDE SEQUENCE [LARGE SCALE GENOMIC DNA]</scope>
    <source>
        <strain evidence="1">Iper-2018</strain>
    </source>
</reference>
<proteinExistence type="predicted"/>
<accession>A0AC60NUY9</accession>
<gene>
    <name evidence="1" type="ORF">HPB47_011935</name>
</gene>
<name>A0AC60NUY9_IXOPE</name>
<evidence type="ECO:0000313" key="1">
    <source>
        <dbReference type="EMBL" id="KAG0410932.1"/>
    </source>
</evidence>
<protein>
    <submittedName>
        <fullName evidence="1">Uncharacterized protein</fullName>
    </submittedName>
</protein>